<dbReference type="Proteomes" id="UP000743370">
    <property type="component" value="Unassembled WGS sequence"/>
</dbReference>
<sequence length="100" mass="11226">MTRVKLVVGLEASLVWISGGLMHSLHLLILQFSVVPLLGELIHCTPNWVLEVDVHGLKRLSNGLRQLNEEDLALALLSSIALEARSVMSENDFWRCFFTN</sequence>
<dbReference type="PANTHER" id="PTHR33739">
    <property type="entry name" value="OS07G0681500 PROTEIN"/>
    <property type="match status" value="1"/>
</dbReference>
<evidence type="ECO:0000313" key="2">
    <source>
        <dbReference type="Proteomes" id="UP000743370"/>
    </source>
</evidence>
<comment type="caution">
    <text evidence="1">The sequence shown here is derived from an EMBL/GenBank/DDBJ whole genome shotgun (WGS) entry which is preliminary data.</text>
</comment>
<dbReference type="GO" id="GO:0016592">
    <property type="term" value="C:mediator complex"/>
    <property type="evidence" value="ECO:0007669"/>
    <property type="project" value="InterPro"/>
</dbReference>
<organism evidence="1 2">
    <name type="scientific">Phaseolus angularis</name>
    <name type="common">Azuki bean</name>
    <name type="synonym">Vigna angularis</name>
    <dbReference type="NCBI Taxonomy" id="3914"/>
    <lineage>
        <taxon>Eukaryota</taxon>
        <taxon>Viridiplantae</taxon>
        <taxon>Streptophyta</taxon>
        <taxon>Embryophyta</taxon>
        <taxon>Tracheophyta</taxon>
        <taxon>Spermatophyta</taxon>
        <taxon>Magnoliopsida</taxon>
        <taxon>eudicotyledons</taxon>
        <taxon>Gunneridae</taxon>
        <taxon>Pentapetalae</taxon>
        <taxon>rosids</taxon>
        <taxon>fabids</taxon>
        <taxon>Fabales</taxon>
        <taxon>Fabaceae</taxon>
        <taxon>Papilionoideae</taxon>
        <taxon>50 kb inversion clade</taxon>
        <taxon>NPAAA clade</taxon>
        <taxon>indigoferoid/millettioid clade</taxon>
        <taxon>Phaseoleae</taxon>
        <taxon>Vigna</taxon>
    </lineage>
</organism>
<gene>
    <name evidence="1" type="ORF">HKW66_Vig0204480</name>
</gene>
<dbReference type="AlphaFoldDB" id="A0A8T0JS57"/>
<name>A0A8T0JS57_PHAAN</name>
<accession>A0A8T0JS57</accession>
<proteinExistence type="predicted"/>
<dbReference type="PANTHER" id="PTHR33739:SF5">
    <property type="entry name" value="MEDIATOR OF RNA POLYMERASE II TRANSCRIPTION SUBUNIT 33A"/>
    <property type="match status" value="1"/>
</dbReference>
<dbReference type="EMBL" id="JABFOF010000009">
    <property type="protein sequence ID" value="KAG2381075.1"/>
    <property type="molecule type" value="Genomic_DNA"/>
</dbReference>
<dbReference type="InterPro" id="IPR039638">
    <property type="entry name" value="MED33A/B"/>
</dbReference>
<reference evidence="1 2" key="1">
    <citation type="submission" date="2020-05" db="EMBL/GenBank/DDBJ databases">
        <title>Vigna angularis (adzuki bean) Var. LongXiaoDou No. 4 denovo assembly.</title>
        <authorList>
            <person name="Xiang H."/>
        </authorList>
    </citation>
    <scope>NUCLEOTIDE SEQUENCE [LARGE SCALE GENOMIC DNA]</scope>
    <source>
        <tissue evidence="1">Leaf</tissue>
    </source>
</reference>
<protein>
    <submittedName>
        <fullName evidence="1">Uncharacterized protein</fullName>
    </submittedName>
</protein>
<dbReference type="GO" id="GO:2000762">
    <property type="term" value="P:regulation of phenylpropanoid metabolic process"/>
    <property type="evidence" value="ECO:0007669"/>
    <property type="project" value="InterPro"/>
</dbReference>
<evidence type="ECO:0000313" key="1">
    <source>
        <dbReference type="EMBL" id="KAG2381075.1"/>
    </source>
</evidence>